<dbReference type="RefSeq" id="WP_279650891.1">
    <property type="nucleotide sequence ID" value="NZ_CP122539.1"/>
</dbReference>
<dbReference type="EMBL" id="CP122539">
    <property type="protein sequence ID" value="WGH74999.1"/>
    <property type="molecule type" value="Genomic_DNA"/>
</dbReference>
<gene>
    <name evidence="2" type="ORF">P8625_13090</name>
</gene>
<protein>
    <submittedName>
        <fullName evidence="2">M24 family metallopeptidase</fullName>
    </submittedName>
</protein>
<feature type="domain" description="Peptidase M24" evidence="1">
    <location>
        <begin position="202"/>
        <end position="419"/>
    </location>
</feature>
<proteinExistence type="predicted"/>
<name>A0ABY8L4P7_9FLAO</name>
<dbReference type="Proteomes" id="UP001232001">
    <property type="component" value="Chromosome"/>
</dbReference>
<evidence type="ECO:0000259" key="1">
    <source>
        <dbReference type="Pfam" id="PF00557"/>
    </source>
</evidence>
<dbReference type="Gene3D" id="3.90.230.10">
    <property type="entry name" value="Creatinase/methionine aminopeptidase superfamily"/>
    <property type="match status" value="1"/>
</dbReference>
<keyword evidence="3" id="KW-1185">Reference proteome</keyword>
<accession>A0ABY8L4P7</accession>
<evidence type="ECO:0000313" key="2">
    <source>
        <dbReference type="EMBL" id="WGH74999.1"/>
    </source>
</evidence>
<reference evidence="2 3" key="1">
    <citation type="submission" date="2023-04" db="EMBL/GenBank/DDBJ databases">
        <title>Tenacibaculum tangerinum sp. nov., isolated from sea tidal flat of South Korea.</title>
        <authorList>
            <person name="Lee S.H."/>
            <person name="Kim J.-J."/>
        </authorList>
    </citation>
    <scope>NUCLEOTIDE SEQUENCE [LARGE SCALE GENOMIC DNA]</scope>
    <source>
        <strain evidence="2 3">GRR-S3-23</strain>
    </source>
</reference>
<dbReference type="InterPro" id="IPR036005">
    <property type="entry name" value="Creatinase/aminopeptidase-like"/>
</dbReference>
<organism evidence="2 3">
    <name type="scientific">Tenacibaculum tangerinum</name>
    <dbReference type="NCBI Taxonomy" id="3038772"/>
    <lineage>
        <taxon>Bacteria</taxon>
        <taxon>Pseudomonadati</taxon>
        <taxon>Bacteroidota</taxon>
        <taxon>Flavobacteriia</taxon>
        <taxon>Flavobacteriales</taxon>
        <taxon>Flavobacteriaceae</taxon>
        <taxon>Tenacibaculum</taxon>
    </lineage>
</organism>
<dbReference type="Pfam" id="PF00557">
    <property type="entry name" value="Peptidase_M24"/>
    <property type="match status" value="1"/>
</dbReference>
<evidence type="ECO:0000313" key="3">
    <source>
        <dbReference type="Proteomes" id="UP001232001"/>
    </source>
</evidence>
<dbReference type="InterPro" id="IPR000994">
    <property type="entry name" value="Pept_M24"/>
</dbReference>
<sequence>MLKKIILIFILILHFSCKQETLKTTSYEILNEKERALLKDELLEDRFQNLLPELMDKTEIDMWVLISREYNEDPVLKTMLPATWLNARRRTILVFYRNKEENTVERMAVARYDIGNSIKSAWNKEKEPNQWKALRDIIKARNPQKIGVNISKHFALADGLVKTDYDEFTENLPEEFKERVVSAEKLAVSWIETRTPKEMALFKKLVKITHDIIDETFSVQNIIPGKTTTEDLVWFMRQKVTDLGLSTWFHPTIDVQRNKEALKSHIASFSKAKEKEIIRKGDLLHCDFGISYIGLNTDCQQHAYVLKEDEQEVPTFLTEAFKKGNRVQDILTSNMKAGSTGNEILAKSLLQGKKEGLRPSIYTHPLGTYGHSAGTTIGMWDAQGGVPFNGDYPLQKNTAYAIELNTTVAIKEWNKDIRIMLEEAGFFGDNTFEYVNERQTAIKPIKF</sequence>
<dbReference type="SUPFAM" id="SSF55920">
    <property type="entry name" value="Creatinase/aminopeptidase"/>
    <property type="match status" value="1"/>
</dbReference>